<dbReference type="SUPFAM" id="SSF81383">
    <property type="entry name" value="F-box domain"/>
    <property type="match status" value="1"/>
</dbReference>
<dbReference type="InterPro" id="IPR001810">
    <property type="entry name" value="F-box_dom"/>
</dbReference>
<organism evidence="2 3">
    <name type="scientific">Boothiomyces macroporosus</name>
    <dbReference type="NCBI Taxonomy" id="261099"/>
    <lineage>
        <taxon>Eukaryota</taxon>
        <taxon>Fungi</taxon>
        <taxon>Fungi incertae sedis</taxon>
        <taxon>Chytridiomycota</taxon>
        <taxon>Chytridiomycota incertae sedis</taxon>
        <taxon>Chytridiomycetes</taxon>
        <taxon>Rhizophydiales</taxon>
        <taxon>Terramycetaceae</taxon>
        <taxon>Boothiomyces</taxon>
    </lineage>
</organism>
<evidence type="ECO:0000313" key="3">
    <source>
        <dbReference type="Proteomes" id="UP001210925"/>
    </source>
</evidence>
<dbReference type="PROSITE" id="PS50181">
    <property type="entry name" value="FBOX"/>
    <property type="match status" value="1"/>
</dbReference>
<evidence type="ECO:0000313" key="2">
    <source>
        <dbReference type="EMBL" id="KAJ3261692.1"/>
    </source>
</evidence>
<proteinExistence type="predicted"/>
<dbReference type="InterPro" id="IPR036047">
    <property type="entry name" value="F-box-like_dom_sf"/>
</dbReference>
<sequence>MTETTIKVLPREILISIFSYLDMKELLNCSEACQLWNNVANDNSFYKKFWYIWSHNSNRRWKGKWRMALELHPRCNYSRIIDTLSVKEIKSVLKKRLIPIKGLLEKSELKKALLDSDPKDQIAYFPKWKASFVAAEKDSKRTAITKEELCTTEW</sequence>
<dbReference type="Gene3D" id="1.20.1280.50">
    <property type="match status" value="1"/>
</dbReference>
<reference evidence="2" key="1">
    <citation type="submission" date="2020-05" db="EMBL/GenBank/DDBJ databases">
        <title>Phylogenomic resolution of chytrid fungi.</title>
        <authorList>
            <person name="Stajich J.E."/>
            <person name="Amses K."/>
            <person name="Simmons R."/>
            <person name="Seto K."/>
            <person name="Myers J."/>
            <person name="Bonds A."/>
            <person name="Quandt C.A."/>
            <person name="Barry K."/>
            <person name="Liu P."/>
            <person name="Grigoriev I."/>
            <person name="Longcore J.E."/>
            <person name="James T.Y."/>
        </authorList>
    </citation>
    <scope>NUCLEOTIDE SEQUENCE</scope>
    <source>
        <strain evidence="2">PLAUS21</strain>
    </source>
</reference>
<dbReference type="Pfam" id="PF12937">
    <property type="entry name" value="F-box-like"/>
    <property type="match status" value="1"/>
</dbReference>
<evidence type="ECO:0000259" key="1">
    <source>
        <dbReference type="PROSITE" id="PS50181"/>
    </source>
</evidence>
<dbReference type="CDD" id="cd09917">
    <property type="entry name" value="F-box_SF"/>
    <property type="match status" value="1"/>
</dbReference>
<keyword evidence="3" id="KW-1185">Reference proteome</keyword>
<dbReference type="EMBL" id="JADGKB010000004">
    <property type="protein sequence ID" value="KAJ3261692.1"/>
    <property type="molecule type" value="Genomic_DNA"/>
</dbReference>
<protein>
    <recommendedName>
        <fullName evidence="1">F-box domain-containing protein</fullName>
    </recommendedName>
</protein>
<dbReference type="AlphaFoldDB" id="A0AAD5YAZ3"/>
<name>A0AAD5YAZ3_9FUNG</name>
<comment type="caution">
    <text evidence="2">The sequence shown here is derived from an EMBL/GenBank/DDBJ whole genome shotgun (WGS) entry which is preliminary data.</text>
</comment>
<feature type="domain" description="F-box" evidence="1">
    <location>
        <begin position="3"/>
        <end position="49"/>
    </location>
</feature>
<dbReference type="SMART" id="SM00256">
    <property type="entry name" value="FBOX"/>
    <property type="match status" value="1"/>
</dbReference>
<dbReference type="Proteomes" id="UP001210925">
    <property type="component" value="Unassembled WGS sequence"/>
</dbReference>
<gene>
    <name evidence="2" type="ORF">HK103_004643</name>
</gene>
<accession>A0AAD5YAZ3</accession>